<organism evidence="2 3">
    <name type="scientific">Tepidimonas charontis</name>
    <dbReference type="NCBI Taxonomy" id="2267262"/>
    <lineage>
        <taxon>Bacteria</taxon>
        <taxon>Pseudomonadati</taxon>
        <taxon>Pseudomonadota</taxon>
        <taxon>Betaproteobacteria</taxon>
        <taxon>Burkholderiales</taxon>
        <taxon>Tepidimonas</taxon>
    </lineage>
</organism>
<accession>A0A554WYK8</accession>
<proteinExistence type="predicted"/>
<feature type="compositionally biased region" description="Polar residues" evidence="1">
    <location>
        <begin position="203"/>
        <end position="220"/>
    </location>
</feature>
<keyword evidence="3" id="KW-1185">Reference proteome</keyword>
<sequence>MRPTRPFVATPRLISIRSSHRSCRGWTGKPFATGTTATTGWARRFTTRSMCCCCLTNANFAPTGSRPARRPFWSRSSRGGARICPSSSACTPGISCCRASMSATWRWRRCCGRPGISPSMRSNATRRHRCIGWVFPIGKCAWRSTKRWLVPGRGTLRAPCASGTICGSTCGELRCRPSKPASRRCLPPSRTTGTAPTPSPSTRVTGPASSTATWPRSAWS</sequence>
<protein>
    <submittedName>
        <fullName evidence="2">Uncharacterized protein</fullName>
    </submittedName>
</protein>
<name>A0A554WYK8_9BURK</name>
<comment type="caution">
    <text evidence="2">The sequence shown here is derived from an EMBL/GenBank/DDBJ whole genome shotgun (WGS) entry which is preliminary data.</text>
</comment>
<reference evidence="2 3" key="1">
    <citation type="submission" date="2019-07" db="EMBL/GenBank/DDBJ databases">
        <title>Tepidimonas charontis SPSP-6 draft genome.</title>
        <authorList>
            <person name="Da Costa M.S."/>
            <person name="Froufe H.J.C."/>
            <person name="Egas C."/>
            <person name="Albuquerque L."/>
        </authorList>
    </citation>
    <scope>NUCLEOTIDE SEQUENCE [LARGE SCALE GENOMIC DNA]</scope>
    <source>
        <strain evidence="2 3">SPSP-6</strain>
    </source>
</reference>
<dbReference type="AlphaFoldDB" id="A0A554WYK8"/>
<evidence type="ECO:0000256" key="1">
    <source>
        <dbReference type="SAM" id="MobiDB-lite"/>
    </source>
</evidence>
<feature type="compositionally biased region" description="Low complexity" evidence="1">
    <location>
        <begin position="187"/>
        <end position="202"/>
    </location>
</feature>
<dbReference type="Proteomes" id="UP000318294">
    <property type="component" value="Unassembled WGS sequence"/>
</dbReference>
<evidence type="ECO:0000313" key="2">
    <source>
        <dbReference type="EMBL" id="TSE28659.1"/>
    </source>
</evidence>
<dbReference type="EMBL" id="VJON01000090">
    <property type="protein sequence ID" value="TSE28659.1"/>
    <property type="molecule type" value="Genomic_DNA"/>
</dbReference>
<evidence type="ECO:0000313" key="3">
    <source>
        <dbReference type="Proteomes" id="UP000318294"/>
    </source>
</evidence>
<gene>
    <name evidence="2" type="ORF">Tchar_02672</name>
</gene>
<feature type="region of interest" description="Disordered" evidence="1">
    <location>
        <begin position="177"/>
        <end position="220"/>
    </location>
</feature>